<evidence type="ECO:0000256" key="9">
    <source>
        <dbReference type="RuleBase" id="RU003884"/>
    </source>
</evidence>
<dbReference type="Gene3D" id="3.10.20.410">
    <property type="match status" value="1"/>
</dbReference>
<keyword evidence="4" id="KW-1134">Transmembrane beta strand</keyword>
<dbReference type="InterPro" id="IPR025885">
    <property type="entry name" value="PapC_N"/>
</dbReference>
<feature type="signal peptide" evidence="10">
    <location>
        <begin position="1"/>
        <end position="24"/>
    </location>
</feature>
<evidence type="ECO:0000256" key="10">
    <source>
        <dbReference type="SAM" id="SignalP"/>
    </source>
</evidence>
<keyword evidence="6 10" id="KW-0732">Signal</keyword>
<keyword evidence="7 9" id="KW-0472">Membrane</keyword>
<dbReference type="Pfam" id="PF13953">
    <property type="entry name" value="PapC_C"/>
    <property type="match status" value="1"/>
</dbReference>
<proteinExistence type="inferred from homology"/>
<evidence type="ECO:0000256" key="5">
    <source>
        <dbReference type="ARBA" id="ARBA00022692"/>
    </source>
</evidence>
<comment type="subcellular location">
    <subcellularLocation>
        <location evidence="1 9">Cell outer membrane</location>
        <topology evidence="1 9">Multi-pass membrane protein</topology>
    </subcellularLocation>
</comment>
<evidence type="ECO:0000313" key="13">
    <source>
        <dbReference type="EMBL" id="QAX78549.1"/>
    </source>
</evidence>
<evidence type="ECO:0000259" key="12">
    <source>
        <dbReference type="Pfam" id="PF13954"/>
    </source>
</evidence>
<dbReference type="InterPro" id="IPR037224">
    <property type="entry name" value="PapC_N_sf"/>
</dbReference>
<dbReference type="Pfam" id="PF13954">
    <property type="entry name" value="PapC_N"/>
    <property type="match status" value="1"/>
</dbReference>
<keyword evidence="5 9" id="KW-0812">Transmembrane</keyword>
<dbReference type="PANTHER" id="PTHR30451">
    <property type="entry name" value="OUTER MEMBRANE USHER PROTEIN"/>
    <property type="match status" value="1"/>
</dbReference>
<dbReference type="InterPro" id="IPR018030">
    <property type="entry name" value="Fimbrial_membr_usher_CS"/>
</dbReference>
<dbReference type="Gene3D" id="2.60.40.2610">
    <property type="entry name" value="Outer membrane usher protein FimD, plug domain"/>
    <property type="match status" value="1"/>
</dbReference>
<reference evidence="14" key="1">
    <citation type="submission" date="2018-09" db="EMBL/GenBank/DDBJ databases">
        <title>Yersinia hibernicus sp. nov.</title>
        <authorList>
            <person name="Nguyen S.V."/>
            <person name="Mundanda D.M."/>
            <person name="Anes J."/>
            <person name="Fanning S."/>
        </authorList>
    </citation>
    <scope>NUCLEOTIDE SEQUENCE [LARGE SCALE GENOMIC DNA]</scope>
    <source>
        <strain evidence="14">CFS1934</strain>
    </source>
</reference>
<dbReference type="PROSITE" id="PS01151">
    <property type="entry name" value="FIMBRIAL_USHER"/>
    <property type="match status" value="1"/>
</dbReference>
<evidence type="ECO:0000256" key="6">
    <source>
        <dbReference type="ARBA" id="ARBA00022729"/>
    </source>
</evidence>
<dbReference type="Proteomes" id="UP000288804">
    <property type="component" value="Chromosome"/>
</dbReference>
<evidence type="ECO:0000313" key="14">
    <source>
        <dbReference type="Proteomes" id="UP000288804"/>
    </source>
</evidence>
<comment type="similarity">
    <text evidence="2 9">Belongs to the fimbrial export usher family.</text>
</comment>
<sequence>MFSRKLPLFYTACLLPLLPVTAMSATKEGAVAFDIKTLEGLGYSAELADFFSGQDKFLPGQHDVTIIINASKTYRTEATFGNEGQLCADRKLLMTLKLRHKDSDDDSCENIETLWPGVVVKLFPGQFRVEMTLPQEAFDPELEGSEYQQGGHALLLNYNIFGQRIENSNDNLNLFQGQFEPGINLYNWVVRNRGSYNYNQGVGHYDNQETYALRAVESLKSVVQLGEFGLVANTYSGLPVMGAQLYSDNAQLNNTQLVVPIEGIANTNATIEIRQRGRVIYRTVVAPGPFSLSNISNFSSGVPTDVDVIEEDGTQQHFTVANALDPNFEQQATTYQLALGRYRDNLSGSESKSPLLATGEMAFSPANAFQVTTAGLLSADYQNISAQNLYSGFESAWISATASYTNTQGAGQGYQLGLQNQVSINGNLSASLSTVYESSNYWSPDNALSGGNNLADLSVGKLKNATSAAVTWAHPRWGAFSYVLSNNMYYQAENSVSHTFSASEQFGRVTTTLSVQSSSQGRNAVYLGLSMPLGNGSLTGRMQRNNGNTTLGSTYQGAWGDNKGYSVGVTGGNNQQRVNGAMNVKTAYSQLAGGISQANNNSRSAYLASSGSMAYANNTFATSASAIGDTFAIVNVPSQSNLRVSSPSSGMSITDYAGTALLPSVMPYSASKAQISTKTLPLNVRLNSTSADLMMSRGSVATRNFEATEMRQLLLTIRNSRGEPMPVGANVLDAKGNFLGTLIGDGNFMLENNTIGATLRVKAANSGECIVSYVEPEKFDPDTLYEVADAVCH</sequence>
<dbReference type="InterPro" id="IPR025949">
    <property type="entry name" value="PapC-like_C"/>
</dbReference>
<feature type="domain" description="PapC N-terminal" evidence="12">
    <location>
        <begin position="33"/>
        <end position="160"/>
    </location>
</feature>
<dbReference type="Pfam" id="PF00577">
    <property type="entry name" value="Usher"/>
    <property type="match status" value="1"/>
</dbReference>
<name>A0ABX5QZ09_9GAMM</name>
<evidence type="ECO:0000256" key="3">
    <source>
        <dbReference type="ARBA" id="ARBA00022448"/>
    </source>
</evidence>
<protein>
    <submittedName>
        <fullName evidence="13">Fimbrial biogenesis outer membrane usher protein</fullName>
    </submittedName>
</protein>
<feature type="chain" id="PRO_5046326435" evidence="10">
    <location>
        <begin position="25"/>
        <end position="793"/>
    </location>
</feature>
<dbReference type="SUPFAM" id="SSF141729">
    <property type="entry name" value="FimD N-terminal domain-like"/>
    <property type="match status" value="1"/>
</dbReference>
<keyword evidence="14" id="KW-1185">Reference proteome</keyword>
<keyword evidence="3 9" id="KW-0813">Transport</keyword>
<organism evidence="13 14">
    <name type="scientific">Yersinia hibernica</name>
    <dbReference type="NCBI Taxonomy" id="2339259"/>
    <lineage>
        <taxon>Bacteria</taxon>
        <taxon>Pseudomonadati</taxon>
        <taxon>Pseudomonadota</taxon>
        <taxon>Gammaproteobacteria</taxon>
        <taxon>Enterobacterales</taxon>
        <taxon>Yersiniaceae</taxon>
        <taxon>Yersinia</taxon>
    </lineage>
</organism>
<evidence type="ECO:0000256" key="4">
    <source>
        <dbReference type="ARBA" id="ARBA00022452"/>
    </source>
</evidence>
<evidence type="ECO:0000256" key="8">
    <source>
        <dbReference type="ARBA" id="ARBA00023237"/>
    </source>
</evidence>
<dbReference type="InterPro" id="IPR043142">
    <property type="entry name" value="PapC-like_C_sf"/>
</dbReference>
<dbReference type="PANTHER" id="PTHR30451:SF8">
    <property type="entry name" value="FIMBRIAL USHER PROTEIN"/>
    <property type="match status" value="1"/>
</dbReference>
<dbReference type="InterPro" id="IPR042186">
    <property type="entry name" value="FimD_plug_dom"/>
</dbReference>
<keyword evidence="9" id="KW-1029">Fimbrium biogenesis</keyword>
<feature type="domain" description="PapC-like C-terminal" evidence="11">
    <location>
        <begin position="714"/>
        <end position="777"/>
    </location>
</feature>
<dbReference type="EMBL" id="CP032487">
    <property type="protein sequence ID" value="QAX78549.1"/>
    <property type="molecule type" value="Genomic_DNA"/>
</dbReference>
<evidence type="ECO:0000256" key="7">
    <source>
        <dbReference type="ARBA" id="ARBA00023136"/>
    </source>
</evidence>
<evidence type="ECO:0000256" key="2">
    <source>
        <dbReference type="ARBA" id="ARBA00008064"/>
    </source>
</evidence>
<keyword evidence="8 9" id="KW-0998">Cell outer membrane</keyword>
<dbReference type="Gene3D" id="2.60.40.3110">
    <property type="match status" value="1"/>
</dbReference>
<accession>A0ABX5QZ09</accession>
<gene>
    <name evidence="13" type="ORF">D5F51_08235</name>
</gene>
<dbReference type="InterPro" id="IPR000015">
    <property type="entry name" value="Fimb_usher"/>
</dbReference>
<evidence type="ECO:0000256" key="1">
    <source>
        <dbReference type="ARBA" id="ARBA00004571"/>
    </source>
</evidence>
<dbReference type="Gene3D" id="2.60.40.2070">
    <property type="match status" value="1"/>
</dbReference>
<evidence type="ECO:0000259" key="11">
    <source>
        <dbReference type="Pfam" id="PF13953"/>
    </source>
</evidence>